<evidence type="ECO:0000313" key="5">
    <source>
        <dbReference type="EMBL" id="KRM33045.1"/>
    </source>
</evidence>
<dbReference type="SUPFAM" id="SSF51430">
    <property type="entry name" value="NAD(P)-linked oxidoreductase"/>
    <property type="match status" value="1"/>
</dbReference>
<organism evidence="5 6">
    <name type="scientific">Agrilactobacillus composti DSM 18527 = JCM 14202</name>
    <dbReference type="NCBI Taxonomy" id="1423734"/>
    <lineage>
        <taxon>Bacteria</taxon>
        <taxon>Bacillati</taxon>
        <taxon>Bacillota</taxon>
        <taxon>Bacilli</taxon>
        <taxon>Lactobacillales</taxon>
        <taxon>Lactobacillaceae</taxon>
        <taxon>Agrilactobacillus</taxon>
    </lineage>
</organism>
<dbReference type="eggNOG" id="COG0656">
    <property type="taxonomic scope" value="Bacteria"/>
</dbReference>
<dbReference type="CDD" id="cd19138">
    <property type="entry name" value="AKR_YeaE"/>
    <property type="match status" value="1"/>
</dbReference>
<dbReference type="PANTHER" id="PTHR43638">
    <property type="entry name" value="OXIDOREDUCTASE, ALDO/KETO REDUCTASE FAMILY PROTEIN"/>
    <property type="match status" value="1"/>
</dbReference>
<feature type="binding site" evidence="2">
    <location>
        <position position="111"/>
    </location>
    <ligand>
        <name>substrate</name>
    </ligand>
</feature>
<feature type="site" description="Lowers pKa of active site Tyr" evidence="3">
    <location>
        <position position="78"/>
    </location>
</feature>
<dbReference type="STRING" id="1423734.FC83_GL003121"/>
<dbReference type="Gene3D" id="3.20.20.100">
    <property type="entry name" value="NADP-dependent oxidoreductase domain"/>
    <property type="match status" value="1"/>
</dbReference>
<feature type="domain" description="NADP-dependent oxidoreductase" evidence="4">
    <location>
        <begin position="14"/>
        <end position="269"/>
    </location>
</feature>
<dbReference type="GO" id="GO:0016491">
    <property type="term" value="F:oxidoreductase activity"/>
    <property type="evidence" value="ECO:0007669"/>
    <property type="project" value="InterPro"/>
</dbReference>
<sequence>MKTLKIADRTVPAVGVGTWYMGEDSAIHQQEVKAIQTAVHAGARLIDTAEMYGSGQAETLVGEAIAPFKRQDLVIVDKVLPQNANKKDMAHSLDQSLRRLQTDYVDLYLYHWRGSTPLAETVSELQRLQKSGKILRWGVSNFDTDDMQELAQLANVQEIATDQVLYNVNQRGPEYDLIPWLAKQQIPMMAYSPVDHGGLKRSAQLKNLTLLAMAQDHQANVMQVLLAWVIQRANIIAIPKTSVPEHAQENIAAADIQLSPAELKTIDGIFPAPTEKEPLAIY</sequence>
<evidence type="ECO:0000313" key="6">
    <source>
        <dbReference type="Proteomes" id="UP000051236"/>
    </source>
</evidence>
<dbReference type="PANTHER" id="PTHR43638:SF3">
    <property type="entry name" value="ALDEHYDE REDUCTASE"/>
    <property type="match status" value="1"/>
</dbReference>
<protein>
    <submittedName>
        <fullName evidence="5">Oxidoreductase</fullName>
    </submittedName>
</protein>
<dbReference type="PRINTS" id="PR00069">
    <property type="entry name" value="ALDKETRDTASE"/>
</dbReference>
<dbReference type="AlphaFoldDB" id="X0PCV0"/>
<dbReference type="InterPro" id="IPR020471">
    <property type="entry name" value="AKR"/>
</dbReference>
<keyword evidence="6" id="KW-1185">Reference proteome</keyword>
<dbReference type="InterPro" id="IPR023210">
    <property type="entry name" value="NADP_OxRdtase_dom"/>
</dbReference>
<dbReference type="PIRSF" id="PIRSF000097">
    <property type="entry name" value="AKR"/>
    <property type="match status" value="1"/>
</dbReference>
<dbReference type="RefSeq" id="WP_035451002.1">
    <property type="nucleotide sequence ID" value="NZ_AZGA01000057.1"/>
</dbReference>
<name>X0PCV0_9LACO</name>
<evidence type="ECO:0000256" key="2">
    <source>
        <dbReference type="PIRSR" id="PIRSR000097-2"/>
    </source>
</evidence>
<dbReference type="OrthoDB" id="9773828at2"/>
<gene>
    <name evidence="5" type="ORF">FC83_GL003121</name>
</gene>
<feature type="active site" description="Proton donor" evidence="1">
    <location>
        <position position="52"/>
    </location>
</feature>
<dbReference type="Proteomes" id="UP000051236">
    <property type="component" value="Unassembled WGS sequence"/>
</dbReference>
<reference evidence="5 6" key="1">
    <citation type="journal article" date="2015" name="Genome Announc.">
        <title>Expanding the biotechnology potential of lactobacilli through comparative genomics of 213 strains and associated genera.</title>
        <authorList>
            <person name="Sun Z."/>
            <person name="Harris H.M."/>
            <person name="McCann A."/>
            <person name="Guo C."/>
            <person name="Argimon S."/>
            <person name="Zhang W."/>
            <person name="Yang X."/>
            <person name="Jeffery I.B."/>
            <person name="Cooney J.C."/>
            <person name="Kagawa T.F."/>
            <person name="Liu W."/>
            <person name="Song Y."/>
            <person name="Salvetti E."/>
            <person name="Wrobel A."/>
            <person name="Rasinkangas P."/>
            <person name="Parkhill J."/>
            <person name="Rea M.C."/>
            <person name="O'Sullivan O."/>
            <person name="Ritari J."/>
            <person name="Douillard F.P."/>
            <person name="Paul Ross R."/>
            <person name="Yang R."/>
            <person name="Briner A.E."/>
            <person name="Felis G.E."/>
            <person name="de Vos W.M."/>
            <person name="Barrangou R."/>
            <person name="Klaenhammer T.R."/>
            <person name="Caufield P.W."/>
            <person name="Cui Y."/>
            <person name="Zhang H."/>
            <person name="O'Toole P.W."/>
        </authorList>
    </citation>
    <scope>NUCLEOTIDE SEQUENCE [LARGE SCALE GENOMIC DNA]</scope>
    <source>
        <strain evidence="5 6">DSM 18527</strain>
    </source>
</reference>
<evidence type="ECO:0000256" key="3">
    <source>
        <dbReference type="PIRSR" id="PIRSR000097-3"/>
    </source>
</evidence>
<dbReference type="Pfam" id="PF00248">
    <property type="entry name" value="Aldo_ket_red"/>
    <property type="match status" value="1"/>
</dbReference>
<evidence type="ECO:0000256" key="1">
    <source>
        <dbReference type="PIRSR" id="PIRSR000097-1"/>
    </source>
</evidence>
<dbReference type="InterPro" id="IPR036812">
    <property type="entry name" value="NAD(P)_OxRdtase_dom_sf"/>
</dbReference>
<comment type="caution">
    <text evidence="5">The sequence shown here is derived from an EMBL/GenBank/DDBJ whole genome shotgun (WGS) entry which is preliminary data.</text>
</comment>
<dbReference type="PATRIC" id="fig|1423734.3.peg.3171"/>
<accession>X0PCV0</accession>
<dbReference type="EMBL" id="AZGA01000057">
    <property type="protein sequence ID" value="KRM33045.1"/>
    <property type="molecule type" value="Genomic_DNA"/>
</dbReference>
<proteinExistence type="predicted"/>
<evidence type="ECO:0000259" key="4">
    <source>
        <dbReference type="Pfam" id="PF00248"/>
    </source>
</evidence>